<protein>
    <submittedName>
        <fullName evidence="1">Uncharacterized protein</fullName>
    </submittedName>
</protein>
<name>A0A8S5TNS2_9CAUD</name>
<dbReference type="EMBL" id="BK032867">
    <property type="protein sequence ID" value="DAF64782.1"/>
    <property type="molecule type" value="Genomic_DNA"/>
</dbReference>
<evidence type="ECO:0000313" key="1">
    <source>
        <dbReference type="EMBL" id="DAF64782.1"/>
    </source>
</evidence>
<sequence length="39" mass="4307">MEVYNDLTVGDAVKQKKSMGVNKIKLIYSHALISVQSVV</sequence>
<reference evidence="1" key="1">
    <citation type="journal article" date="2021" name="Proc. Natl. Acad. Sci. U.S.A.">
        <title>A Catalog of Tens of Thousands of Viruses from Human Metagenomes Reveals Hidden Associations with Chronic Diseases.</title>
        <authorList>
            <person name="Tisza M.J."/>
            <person name="Buck C.B."/>
        </authorList>
    </citation>
    <scope>NUCLEOTIDE SEQUENCE</scope>
    <source>
        <strain evidence="1">Cted82</strain>
    </source>
</reference>
<accession>A0A8S5TNS2</accession>
<organism evidence="1">
    <name type="scientific">Myoviridae sp. cted82</name>
    <dbReference type="NCBI Taxonomy" id="2827696"/>
    <lineage>
        <taxon>Viruses</taxon>
        <taxon>Duplodnaviria</taxon>
        <taxon>Heunggongvirae</taxon>
        <taxon>Uroviricota</taxon>
        <taxon>Caudoviricetes</taxon>
    </lineage>
</organism>
<proteinExistence type="predicted"/>